<reference evidence="12" key="1">
    <citation type="submission" date="2023-07" db="EMBL/GenBank/DDBJ databases">
        <title>The genome sequence of Rhodocytophaga aerolata KACC 12507.</title>
        <authorList>
            <person name="Zhang X."/>
        </authorList>
    </citation>
    <scope>NUCLEOTIDE SEQUENCE</scope>
    <source>
        <strain evidence="12">KACC 12507</strain>
    </source>
</reference>
<dbReference type="GO" id="GO:0016491">
    <property type="term" value="F:oxidoreductase activity"/>
    <property type="evidence" value="ECO:0007669"/>
    <property type="project" value="UniProtKB-KW"/>
</dbReference>
<dbReference type="EMBL" id="JAUKPO010000030">
    <property type="protein sequence ID" value="MDO1450460.1"/>
    <property type="molecule type" value="Genomic_DNA"/>
</dbReference>
<evidence type="ECO:0000256" key="8">
    <source>
        <dbReference type="ARBA" id="ARBA00047599"/>
    </source>
</evidence>
<feature type="transmembrane region" description="Helical" evidence="9">
    <location>
        <begin position="379"/>
        <end position="396"/>
    </location>
</feature>
<keyword evidence="5" id="KW-0809">Transit peptide</keyword>
<dbReference type="EC" id="1.6.5.9" evidence="2"/>
<dbReference type="SUPFAM" id="SSF51905">
    <property type="entry name" value="FAD/NAD(P)-binding domain"/>
    <property type="match status" value="2"/>
</dbReference>
<dbReference type="Gene3D" id="3.50.50.100">
    <property type="match status" value="1"/>
</dbReference>
<evidence type="ECO:0000256" key="2">
    <source>
        <dbReference type="ARBA" id="ARBA00012637"/>
    </source>
</evidence>
<organism evidence="12 13">
    <name type="scientific">Rhodocytophaga aerolata</name>
    <dbReference type="NCBI Taxonomy" id="455078"/>
    <lineage>
        <taxon>Bacteria</taxon>
        <taxon>Pseudomonadati</taxon>
        <taxon>Bacteroidota</taxon>
        <taxon>Cytophagia</taxon>
        <taxon>Cytophagales</taxon>
        <taxon>Rhodocytophagaceae</taxon>
        <taxon>Rhodocytophaga</taxon>
    </lineage>
</organism>
<accession>A0ABT8RI41</accession>
<evidence type="ECO:0000256" key="7">
    <source>
        <dbReference type="ARBA" id="ARBA00023027"/>
    </source>
</evidence>
<evidence type="ECO:0000313" key="12">
    <source>
        <dbReference type="EMBL" id="MDO1450460.1"/>
    </source>
</evidence>
<keyword evidence="3" id="KW-0285">Flavoprotein</keyword>
<dbReference type="RefSeq" id="WP_302041260.1">
    <property type="nucleotide sequence ID" value="NZ_JAUKPO010000030.1"/>
</dbReference>
<dbReference type="Pfam" id="PF07992">
    <property type="entry name" value="Pyr_redox_2"/>
    <property type="match status" value="1"/>
</dbReference>
<evidence type="ECO:0000256" key="3">
    <source>
        <dbReference type="ARBA" id="ARBA00022630"/>
    </source>
</evidence>
<proteinExistence type="inferred from homology"/>
<keyword evidence="9" id="KW-1133">Transmembrane helix</keyword>
<comment type="caution">
    <text evidence="12">The sequence shown here is derived from an EMBL/GenBank/DDBJ whole genome shotgun (WGS) entry which is preliminary data.</text>
</comment>
<name>A0ABT8RI41_9BACT</name>
<evidence type="ECO:0000259" key="11">
    <source>
        <dbReference type="Pfam" id="PF22366"/>
    </source>
</evidence>
<dbReference type="InterPro" id="IPR045024">
    <property type="entry name" value="NDH-2"/>
</dbReference>
<gene>
    <name evidence="12" type="ORF">Q0590_29565</name>
</gene>
<evidence type="ECO:0000256" key="6">
    <source>
        <dbReference type="ARBA" id="ARBA00023002"/>
    </source>
</evidence>
<dbReference type="PRINTS" id="PR00368">
    <property type="entry name" value="FADPNR"/>
</dbReference>
<dbReference type="PRINTS" id="PR00411">
    <property type="entry name" value="PNDRDTASEI"/>
</dbReference>
<dbReference type="Pfam" id="PF22366">
    <property type="entry name" value="NDH2_C"/>
    <property type="match status" value="1"/>
</dbReference>
<evidence type="ECO:0000256" key="5">
    <source>
        <dbReference type="ARBA" id="ARBA00022946"/>
    </source>
</evidence>
<sequence length="444" mass="49731">MHNFTRIIDNGKPRVVIIGGGFGGIELVKSLKKADLQVVLIDKHNHHTFQPLLYQVATAGLEADSIIHPFRKCFEDQPNFYFRLAEVTSINTEKKTVETTIGHLRYDYLVLATGATTNYYGNEQIKKHAIPIKSIDDAIALRNHILSNFEQALLTEDEEELNSLMDYVIVGGGPTGVEVAGALAELKKHVFPKDYKELDFIKMDIHLIQGAPRLLSGMSDEAGDKALAYLEEFGVDVWLDRFVKSYDGYTVELDNGQKFITKSLIWAAGVVGSPIDGIRKESIVRGGRVQVDEYNRVTGYEDIFALGDIAAMITAQTPQGHPMMAPPAMQQGKLLGKNLQQLISGKPLTPFVYKDQGCMATIGRNRAVVDLKVLKTQGFFAWLIWMFVHLISIVGYRNRLLVLINWMWSYFSYDKGMRLIVGHKKDPNAPIHKQAPTTTQTTFS</sequence>
<evidence type="ECO:0000313" key="13">
    <source>
        <dbReference type="Proteomes" id="UP001168528"/>
    </source>
</evidence>
<feature type="domain" description="External alternative NADH-ubiquinone oxidoreductase-like C-terminal" evidence="11">
    <location>
        <begin position="356"/>
        <end position="410"/>
    </location>
</feature>
<dbReference type="InterPro" id="IPR054585">
    <property type="entry name" value="NDH2-like_C"/>
</dbReference>
<dbReference type="Proteomes" id="UP001168528">
    <property type="component" value="Unassembled WGS sequence"/>
</dbReference>
<evidence type="ECO:0000256" key="4">
    <source>
        <dbReference type="ARBA" id="ARBA00022827"/>
    </source>
</evidence>
<protein>
    <recommendedName>
        <fullName evidence="2">NADH:ubiquinone reductase (non-electrogenic)</fullName>
        <ecNumber evidence="2">1.6.5.9</ecNumber>
    </recommendedName>
</protein>
<dbReference type="PANTHER" id="PTHR43706:SF47">
    <property type="entry name" value="EXTERNAL NADH-UBIQUINONE OXIDOREDUCTASE 1, MITOCHONDRIAL-RELATED"/>
    <property type="match status" value="1"/>
</dbReference>
<comment type="similarity">
    <text evidence="1">Belongs to the NADH dehydrogenase family.</text>
</comment>
<dbReference type="PANTHER" id="PTHR43706">
    <property type="entry name" value="NADH DEHYDROGENASE"/>
    <property type="match status" value="1"/>
</dbReference>
<dbReference type="InterPro" id="IPR036188">
    <property type="entry name" value="FAD/NAD-bd_sf"/>
</dbReference>
<feature type="domain" description="FAD/NAD(P)-binding" evidence="10">
    <location>
        <begin position="14"/>
        <end position="332"/>
    </location>
</feature>
<evidence type="ECO:0000256" key="9">
    <source>
        <dbReference type="SAM" id="Phobius"/>
    </source>
</evidence>
<keyword evidence="6 12" id="KW-0560">Oxidoreductase</keyword>
<keyword evidence="4" id="KW-0274">FAD</keyword>
<comment type="catalytic activity">
    <reaction evidence="8">
        <text>a quinone + NADH + H(+) = a quinol + NAD(+)</text>
        <dbReference type="Rhea" id="RHEA:46160"/>
        <dbReference type="ChEBI" id="CHEBI:15378"/>
        <dbReference type="ChEBI" id="CHEBI:24646"/>
        <dbReference type="ChEBI" id="CHEBI:57540"/>
        <dbReference type="ChEBI" id="CHEBI:57945"/>
        <dbReference type="ChEBI" id="CHEBI:132124"/>
        <dbReference type="EC" id="1.6.5.9"/>
    </reaction>
</comment>
<keyword evidence="9" id="KW-0812">Transmembrane</keyword>
<keyword evidence="13" id="KW-1185">Reference proteome</keyword>
<keyword evidence="7" id="KW-0520">NAD</keyword>
<evidence type="ECO:0000256" key="1">
    <source>
        <dbReference type="ARBA" id="ARBA00005272"/>
    </source>
</evidence>
<dbReference type="InterPro" id="IPR023753">
    <property type="entry name" value="FAD/NAD-binding_dom"/>
</dbReference>
<evidence type="ECO:0000259" key="10">
    <source>
        <dbReference type="Pfam" id="PF07992"/>
    </source>
</evidence>
<keyword evidence="9" id="KW-0472">Membrane</keyword>